<dbReference type="Gene3D" id="2.60.120.260">
    <property type="entry name" value="Galactose-binding domain-like"/>
    <property type="match status" value="2"/>
</dbReference>
<feature type="chain" id="PRO_5046041012" evidence="2">
    <location>
        <begin position="24"/>
        <end position="1467"/>
    </location>
</feature>
<name>A0ABU6Q1I4_9BACL</name>
<feature type="compositionally biased region" description="Basic and acidic residues" evidence="1">
    <location>
        <begin position="86"/>
        <end position="101"/>
    </location>
</feature>
<dbReference type="InterPro" id="IPR008979">
    <property type="entry name" value="Galactose-bd-like_sf"/>
</dbReference>
<evidence type="ECO:0000259" key="4">
    <source>
        <dbReference type="PROSITE" id="PS51272"/>
    </source>
</evidence>
<dbReference type="PROSITE" id="PS51272">
    <property type="entry name" value="SLH"/>
    <property type="match status" value="3"/>
</dbReference>
<feature type="domain" description="SLH" evidence="4">
    <location>
        <begin position="1283"/>
        <end position="1346"/>
    </location>
</feature>
<feature type="compositionally biased region" description="Low complexity" evidence="1">
    <location>
        <begin position="1052"/>
        <end position="1068"/>
    </location>
</feature>
<dbReference type="EMBL" id="JARTLD010000090">
    <property type="protein sequence ID" value="MED5020991.1"/>
    <property type="molecule type" value="Genomic_DNA"/>
</dbReference>
<dbReference type="InterPro" id="IPR032329">
    <property type="entry name" value="DUF4855"/>
</dbReference>
<dbReference type="SMART" id="SM00231">
    <property type="entry name" value="FA58C"/>
    <property type="match status" value="1"/>
</dbReference>
<evidence type="ECO:0000313" key="5">
    <source>
        <dbReference type="EMBL" id="MED5020991.1"/>
    </source>
</evidence>
<evidence type="ECO:0000259" key="3">
    <source>
        <dbReference type="PROSITE" id="PS50022"/>
    </source>
</evidence>
<dbReference type="Pfam" id="PF00754">
    <property type="entry name" value="F5_F8_type_C"/>
    <property type="match status" value="1"/>
</dbReference>
<keyword evidence="6" id="KW-1185">Reference proteome</keyword>
<dbReference type="InterPro" id="IPR054470">
    <property type="entry name" value="FIMAH_dom"/>
</dbReference>
<dbReference type="PROSITE" id="PS50022">
    <property type="entry name" value="FA58C_3"/>
    <property type="match status" value="1"/>
</dbReference>
<dbReference type="Pfam" id="PF00395">
    <property type="entry name" value="SLH"/>
    <property type="match status" value="3"/>
</dbReference>
<gene>
    <name evidence="5" type="ORF">P9847_27390</name>
</gene>
<proteinExistence type="predicted"/>
<feature type="signal peptide" evidence="2">
    <location>
        <begin position="1"/>
        <end position="23"/>
    </location>
</feature>
<feature type="compositionally biased region" description="Polar residues" evidence="1">
    <location>
        <begin position="35"/>
        <end position="47"/>
    </location>
</feature>
<dbReference type="Pfam" id="PF22888">
    <property type="entry name" value="FIMAH"/>
    <property type="match status" value="1"/>
</dbReference>
<feature type="domain" description="SLH" evidence="4">
    <location>
        <begin position="1347"/>
        <end position="1405"/>
    </location>
</feature>
<accession>A0ABU6Q1I4</accession>
<dbReference type="InterPro" id="IPR001119">
    <property type="entry name" value="SLH_dom"/>
</dbReference>
<evidence type="ECO:0000313" key="6">
    <source>
        <dbReference type="Proteomes" id="UP001343257"/>
    </source>
</evidence>
<protein>
    <submittedName>
        <fullName evidence="5">DUF4855 domain-containing protein</fullName>
    </submittedName>
</protein>
<keyword evidence="2" id="KW-0732">Signal</keyword>
<feature type="domain" description="F5/8 type C" evidence="3">
    <location>
        <begin position="800"/>
        <end position="942"/>
    </location>
</feature>
<feature type="compositionally biased region" description="Gly residues" evidence="1">
    <location>
        <begin position="1042"/>
        <end position="1051"/>
    </location>
</feature>
<reference evidence="5 6" key="1">
    <citation type="submission" date="2023-03" db="EMBL/GenBank/DDBJ databases">
        <title>Bacillus Genome Sequencing.</title>
        <authorList>
            <person name="Dunlap C."/>
        </authorList>
    </citation>
    <scope>NUCLEOTIDE SEQUENCE [LARGE SCALE GENOMIC DNA]</scope>
    <source>
        <strain evidence="5 6">NRS-52</strain>
    </source>
</reference>
<dbReference type="InterPro" id="IPR000421">
    <property type="entry name" value="FA58C"/>
</dbReference>
<evidence type="ECO:0000256" key="2">
    <source>
        <dbReference type="SAM" id="SignalP"/>
    </source>
</evidence>
<feature type="domain" description="SLH" evidence="4">
    <location>
        <begin position="1410"/>
        <end position="1467"/>
    </location>
</feature>
<dbReference type="SUPFAM" id="SSF49785">
    <property type="entry name" value="Galactose-binding domain-like"/>
    <property type="match status" value="2"/>
</dbReference>
<organism evidence="5 6">
    <name type="scientific">Paenibacillus chibensis</name>
    <dbReference type="NCBI Taxonomy" id="59846"/>
    <lineage>
        <taxon>Bacteria</taxon>
        <taxon>Bacillati</taxon>
        <taxon>Bacillota</taxon>
        <taxon>Bacilli</taxon>
        <taxon>Bacillales</taxon>
        <taxon>Paenibacillaceae</taxon>
        <taxon>Paenibacillus</taxon>
    </lineage>
</organism>
<sequence length="1467" mass="159015">MKWNKKWASILAIAALLLTPVHALQAKESSMDAQMLASANTSMSEGNEGTEPAPGTGEPVAGTGSPEAEQPPANSDGTDVGPGHSADGEHDPANNTEKGEGEAGQLAAPEETQQSEPRNLAAGLHYTWSEEPDASHPDNGYQLTDGVYGALDMNDPAWVGNWHKKTREVVFDLGEDKSISSVKANFLKDYPANSILNPLTVSMYVSDDNVHWGLLSDNATQRLWGEEPATTETYEWDGSRDGIKGGNPSAKMAYARYVKVTFTMHPTQWTFIDEIEIWGLDGRSAGAETVPATDPQFMAPGEATAGIRNLGLLYNGQYKDGLGDWTKERIIPNISYVDKDGNPTDWMFDGVLYLGLSSPAGHDFGLGQANLDEWKWYLNKTFQSKGDMEQLNEATREVAEKLNQPAYKEKVVLMVPNPGESLSDFGDVDGDGISENFNASGIGKEKALANRLKAVDWWLDQVERTFRNANYSNLELAGIYWLDEQISTSPDGPDLLRAVSGKIHDKQLKFFWIPHFMGYKVFMWKDVGFDAVAFQPNYFFEQTEYDRFEDAANLAKQYGISNEVEFDDRMLSDGVFRERYIDYLNSGVETGLMQNGFRAYYQGNNAVYNAAVNADPSNRVLYDWLYQYVKGTYQINNAAPPEAVVQMNGQPLQSGAAVTETEPVKFTWQLKNDDGSGLTKVTAMFDGKPYTSGTALDLTGKPGKHELIVAVTAGKSQKTSYIIRAAPNADSMITLVNRFAEQKQFANAEGPRALKNYLEMMKRYEGKDAARADVYLKGFNTKLDLLKKQSLVQEQAYGSLKEDVYDLAGNLAENKPAQASSIEGNNENYAPSKAVDGFPATRWASNYDDNSWYQVDLGESRTLDTIRIDWEYARAKTYKVLVSDDKQNWVSVVKDNGGIITAHDGKETLRFDPVKARYVKFQGIQRNTDYGYSFYEFGVYQLPDAPEAKPIDGLRASVDDASSKITLDGLVMTGELAQVKLKVLDPKGKVNVEAQTASTEAGDFRFKFTLKGEAEGIYEAYVSMDGMTSPEKVTFEYKKASTGGGGGGNEGSGSANAGSTGTTATPSADFREQPDGSVRVSLASKLEADGITASGAIGGPELLKAISLATTHAGGTQKIVLELSAVDGASQYAVDLPADVLLSHPGLRIEVITPKASASLSSKSLASIAVGAELIRFKVSERDIQSLDPAVRKLAGSRPVVQLELIVNGTSVSWKDEAAPMNVSVPYERAGNETASGIGVMFAIPQEAARTIRGAAYNDAGKGKFVTFEADRTGVYAVTYVEAAPKFADIETYPWAKDAIETLAASGIVKGTSAGAFSPAEQVTRGDFILMLVRALGLKAKADGSFADVKPQDYDAEAVATAKQLGIVTGMSNGQFKPNAKITREDMMVMVARAVLVAKKQEVQGAKAALEGFKDAGGVSGYALASVAGFVELGLIQGHNGMLEPKGQATRAETAVFLYRILNDTGL</sequence>
<dbReference type="Proteomes" id="UP001343257">
    <property type="component" value="Unassembled WGS sequence"/>
</dbReference>
<evidence type="ECO:0000256" key="1">
    <source>
        <dbReference type="SAM" id="MobiDB-lite"/>
    </source>
</evidence>
<feature type="region of interest" description="Disordered" evidence="1">
    <location>
        <begin position="35"/>
        <end position="116"/>
    </location>
</feature>
<feature type="region of interest" description="Disordered" evidence="1">
    <location>
        <begin position="1039"/>
        <end position="1076"/>
    </location>
</feature>
<dbReference type="Pfam" id="PF16147">
    <property type="entry name" value="DUF4855"/>
    <property type="match status" value="1"/>
</dbReference>
<comment type="caution">
    <text evidence="5">The sequence shown here is derived from an EMBL/GenBank/DDBJ whole genome shotgun (WGS) entry which is preliminary data.</text>
</comment>